<accession>A0A4Q2U9E0</accession>
<proteinExistence type="inferred from homology"/>
<evidence type="ECO:0000313" key="16">
    <source>
        <dbReference type="EMBL" id="RYC33429.1"/>
    </source>
</evidence>
<feature type="transmembrane region" description="Helical" evidence="14">
    <location>
        <begin position="53"/>
        <end position="74"/>
    </location>
</feature>
<keyword evidence="8 14" id="KW-0479">Metal-binding</keyword>
<reference evidence="16 17" key="1">
    <citation type="submission" date="2018-12" db="EMBL/GenBank/DDBJ databases">
        <authorList>
            <person name="Grouzdev D.S."/>
            <person name="Krutkina M.S."/>
        </authorList>
    </citation>
    <scope>NUCLEOTIDE SEQUENCE [LARGE SCALE GENOMIC DNA]</scope>
    <source>
        <strain evidence="16 17">RmlP026</strain>
    </source>
</reference>
<gene>
    <name evidence="16" type="primary">hemJ</name>
    <name evidence="16" type="ORF">D3273_02840</name>
</gene>
<feature type="transmembrane region" description="Helical" evidence="14">
    <location>
        <begin position="80"/>
        <end position="101"/>
    </location>
</feature>
<dbReference type="UniPathway" id="UPA00251">
    <property type="reaction ID" value="UER00324"/>
</dbReference>
<evidence type="ECO:0000313" key="17">
    <source>
        <dbReference type="Proteomes" id="UP000290759"/>
    </source>
</evidence>
<dbReference type="PIRSF" id="PIRSF004638">
    <property type="entry name" value="UCP004638"/>
    <property type="match status" value="1"/>
</dbReference>
<dbReference type="NCBIfam" id="TIGR00701">
    <property type="entry name" value="protoporphyrinogen oxidase HemJ"/>
    <property type="match status" value="1"/>
</dbReference>
<dbReference type="Proteomes" id="UP000290759">
    <property type="component" value="Unassembled WGS sequence"/>
</dbReference>
<keyword evidence="12 14" id="KW-0472">Membrane</keyword>
<evidence type="ECO:0000256" key="3">
    <source>
        <dbReference type="ARBA" id="ARBA00006501"/>
    </source>
</evidence>
<evidence type="ECO:0000256" key="7">
    <source>
        <dbReference type="ARBA" id="ARBA00022692"/>
    </source>
</evidence>
<comment type="catalytic activity">
    <reaction evidence="13 14 15">
        <text>protoporphyrinogen IX + 3 A = protoporphyrin IX + 3 AH2</text>
        <dbReference type="Rhea" id="RHEA:62000"/>
        <dbReference type="ChEBI" id="CHEBI:13193"/>
        <dbReference type="ChEBI" id="CHEBI:17499"/>
        <dbReference type="ChEBI" id="CHEBI:57306"/>
        <dbReference type="ChEBI" id="CHEBI:57307"/>
    </reaction>
</comment>
<evidence type="ECO:0000256" key="14">
    <source>
        <dbReference type="HAMAP-Rule" id="MF_02239"/>
    </source>
</evidence>
<name>A0A4Q2U9E0_9HYPH</name>
<evidence type="ECO:0000256" key="5">
    <source>
        <dbReference type="ARBA" id="ARBA00022475"/>
    </source>
</evidence>
<evidence type="ECO:0000256" key="10">
    <source>
        <dbReference type="ARBA" id="ARBA00023002"/>
    </source>
</evidence>
<evidence type="ECO:0000256" key="15">
    <source>
        <dbReference type="PIRNR" id="PIRNR004638"/>
    </source>
</evidence>
<feature type="binding site" description="axial binding residue" evidence="14">
    <location>
        <position position="87"/>
    </location>
    <ligand>
        <name>heme</name>
        <dbReference type="ChEBI" id="CHEBI:30413"/>
    </ligand>
    <ligandPart>
        <name>Fe</name>
        <dbReference type="ChEBI" id="CHEBI:18248"/>
    </ligandPart>
</feature>
<keyword evidence="5 14" id="KW-1003">Cell membrane</keyword>
<protein>
    <recommendedName>
        <fullName evidence="4 14">Protoporphyrinogen IX oxidase</fullName>
        <shortName evidence="14">PPO</shortName>
        <ecNumber evidence="14 15">1.3.99.-</ecNumber>
    </recommendedName>
</protein>
<comment type="function">
    <text evidence="14 15">Catalyzes the oxidation of protoporphyrinogen IX to protoporphyrin IX.</text>
</comment>
<dbReference type="OrthoDB" id="9800824at2"/>
<dbReference type="GO" id="GO:0006782">
    <property type="term" value="P:protoporphyrinogen IX biosynthetic process"/>
    <property type="evidence" value="ECO:0007669"/>
    <property type="project" value="UniProtKB-UniRule"/>
</dbReference>
<dbReference type="InterPro" id="IPR005265">
    <property type="entry name" value="HemJ-like"/>
</dbReference>
<comment type="similarity">
    <text evidence="3 14 15">Belongs to the HemJ family.</text>
</comment>
<dbReference type="HAMAP" id="MF_02239">
    <property type="entry name" value="HemJ"/>
    <property type="match status" value="1"/>
</dbReference>
<evidence type="ECO:0000256" key="4">
    <source>
        <dbReference type="ARBA" id="ARBA00017504"/>
    </source>
</evidence>
<keyword evidence="11 14" id="KW-0408">Iron</keyword>
<comment type="subunit">
    <text evidence="14">Homodimer.</text>
</comment>
<dbReference type="EC" id="1.3.99.-" evidence="14 15"/>
<feature type="transmembrane region" description="Helical" evidence="14">
    <location>
        <begin position="6"/>
        <end position="26"/>
    </location>
</feature>
<evidence type="ECO:0000256" key="11">
    <source>
        <dbReference type="ARBA" id="ARBA00023004"/>
    </source>
</evidence>
<organism evidence="16 17">
    <name type="scientific">Lichenibacterium minor</name>
    <dbReference type="NCBI Taxonomy" id="2316528"/>
    <lineage>
        <taxon>Bacteria</taxon>
        <taxon>Pseudomonadati</taxon>
        <taxon>Pseudomonadota</taxon>
        <taxon>Alphaproteobacteria</taxon>
        <taxon>Hyphomicrobiales</taxon>
        <taxon>Lichenihabitantaceae</taxon>
        <taxon>Lichenibacterium</taxon>
    </lineage>
</organism>
<feature type="transmembrane region" description="Helical" evidence="14">
    <location>
        <begin position="122"/>
        <end position="140"/>
    </location>
</feature>
<dbReference type="GO" id="GO:0046872">
    <property type="term" value="F:metal ion binding"/>
    <property type="evidence" value="ECO:0007669"/>
    <property type="project" value="UniProtKB-UniRule"/>
</dbReference>
<comment type="cofactor">
    <cofactor evidence="14 15">
        <name>heme b</name>
        <dbReference type="ChEBI" id="CHEBI:60344"/>
    </cofactor>
    <text evidence="14 15">Binds 1 heme b (iron(II)-protoporphyrin IX) group per subunit.</text>
</comment>
<sequence>METYYLWFKALHVVTIIAWMVGMLYLPRLMVYHAAVGPNTPQSETFKVMERRLYRGILTPAMLAAWATGLWIAYQGGWFHAHWLHGKILLVVLMTGVHGILGANVRRFRNDANAKSATYFRVVNEIPTVLLIGIVILVIVKPF</sequence>
<dbReference type="PANTHER" id="PTHR40255">
    <property type="entry name" value="UPF0093 MEMBRANE PROTEIN SLR1790"/>
    <property type="match status" value="1"/>
</dbReference>
<comment type="pathway">
    <text evidence="2 14 15">Porphyrin-containing compound metabolism; protoporphyrin-IX biosynthesis; protoporphyrin-IX from protoporphyrinogen-IX: step 1/1.</text>
</comment>
<evidence type="ECO:0000256" key="6">
    <source>
        <dbReference type="ARBA" id="ARBA00022617"/>
    </source>
</evidence>
<keyword evidence="7 14" id="KW-0812">Transmembrane</keyword>
<dbReference type="Pfam" id="PF03653">
    <property type="entry name" value="UPF0093"/>
    <property type="match status" value="1"/>
</dbReference>
<comment type="caution">
    <text evidence="16">The sequence shown here is derived from an EMBL/GenBank/DDBJ whole genome shotgun (WGS) entry which is preliminary data.</text>
</comment>
<keyword evidence="10 14" id="KW-0560">Oxidoreductase</keyword>
<evidence type="ECO:0000256" key="2">
    <source>
        <dbReference type="ARBA" id="ARBA00005073"/>
    </source>
</evidence>
<dbReference type="GO" id="GO:0005886">
    <property type="term" value="C:plasma membrane"/>
    <property type="evidence" value="ECO:0007669"/>
    <property type="project" value="UniProtKB-SubCell"/>
</dbReference>
<evidence type="ECO:0000256" key="13">
    <source>
        <dbReference type="ARBA" id="ARBA00048390"/>
    </source>
</evidence>
<evidence type="ECO:0000256" key="12">
    <source>
        <dbReference type="ARBA" id="ARBA00023136"/>
    </source>
</evidence>
<evidence type="ECO:0000256" key="9">
    <source>
        <dbReference type="ARBA" id="ARBA00022989"/>
    </source>
</evidence>
<dbReference type="GO" id="GO:0070818">
    <property type="term" value="F:protoporphyrinogen oxidase activity"/>
    <property type="evidence" value="ECO:0007669"/>
    <property type="project" value="UniProtKB-UniRule"/>
</dbReference>
<keyword evidence="9 14" id="KW-1133">Transmembrane helix</keyword>
<evidence type="ECO:0000256" key="1">
    <source>
        <dbReference type="ARBA" id="ARBA00004651"/>
    </source>
</evidence>
<keyword evidence="17" id="KW-1185">Reference proteome</keyword>
<comment type="subcellular location">
    <subcellularLocation>
        <location evidence="1 14">Cell membrane</location>
        <topology evidence="1 14">Multi-pass membrane protein</topology>
    </subcellularLocation>
</comment>
<reference evidence="16 17" key="2">
    <citation type="submission" date="2019-02" db="EMBL/GenBank/DDBJ databases">
        <title>'Lichenibacterium ramalinii' gen. nov. sp. nov., 'Lichenibacterium minor' gen. nov. sp. nov.</title>
        <authorList>
            <person name="Pankratov T."/>
        </authorList>
    </citation>
    <scope>NUCLEOTIDE SEQUENCE [LARGE SCALE GENOMIC DNA]</scope>
    <source>
        <strain evidence="16 17">RmlP026</strain>
    </source>
</reference>
<dbReference type="PANTHER" id="PTHR40255:SF1">
    <property type="entry name" value="PROTOPORPHYRINOGEN IX OXIDASE"/>
    <property type="match status" value="1"/>
</dbReference>
<evidence type="ECO:0000256" key="8">
    <source>
        <dbReference type="ARBA" id="ARBA00022723"/>
    </source>
</evidence>
<feature type="binding site" description="axial binding residue" evidence="14">
    <location>
        <position position="12"/>
    </location>
    <ligand>
        <name>heme</name>
        <dbReference type="ChEBI" id="CHEBI:30413"/>
    </ligand>
    <ligandPart>
        <name>Fe</name>
        <dbReference type="ChEBI" id="CHEBI:18248"/>
    </ligandPart>
</feature>
<dbReference type="EMBL" id="QYBB01000002">
    <property type="protein sequence ID" value="RYC33429.1"/>
    <property type="molecule type" value="Genomic_DNA"/>
</dbReference>
<dbReference type="AlphaFoldDB" id="A0A4Q2U9E0"/>
<keyword evidence="6 14" id="KW-0349">Heme</keyword>
<dbReference type="RefSeq" id="WP_129223311.1">
    <property type="nucleotide sequence ID" value="NZ_QYBB01000002.1"/>
</dbReference>